<feature type="non-terminal residue" evidence="2">
    <location>
        <position position="1"/>
    </location>
</feature>
<gene>
    <name evidence="2" type="ORF">g.31679</name>
</gene>
<dbReference type="AlphaFoldDB" id="A0A1B6CES4"/>
<sequence length="265" mass="29989">KYNLPTTPIKYNLPTTPIKYNLPTTPIKYNLPTTVPTKQGTTRSFYNPYLTTLKQYTLPPTYNPIYKVKATTKPLLLRTNTPLPPIIYRDKTKAQQTTVKNIIETTTKILFLTTVSPKLTQFQNEKHDTKNNILNPYWTDSEPKTISTTSVMQNFPTTTGSYIKEENMTEIIYSMKYKSSYKLKALHKSSPAGKNLVPIVTAGIGLTTLLILALGVAVCYFRRRKINRRGDVDGEADVLFFTSDEVLDFTLARPSSEPSVCESRS</sequence>
<keyword evidence="1" id="KW-0812">Transmembrane</keyword>
<reference evidence="2" key="1">
    <citation type="submission" date="2015-12" db="EMBL/GenBank/DDBJ databases">
        <title>De novo transcriptome assembly of four potential Pierce s Disease insect vectors from Arizona vineyards.</title>
        <authorList>
            <person name="Tassone E.E."/>
        </authorList>
    </citation>
    <scope>NUCLEOTIDE SEQUENCE</scope>
</reference>
<name>A0A1B6CES4_9HEMI</name>
<accession>A0A1B6CES4</accession>
<evidence type="ECO:0000313" key="2">
    <source>
        <dbReference type="EMBL" id="JAS11909.1"/>
    </source>
</evidence>
<keyword evidence="1" id="KW-0472">Membrane</keyword>
<evidence type="ECO:0000256" key="1">
    <source>
        <dbReference type="SAM" id="Phobius"/>
    </source>
</evidence>
<organism evidence="2">
    <name type="scientific">Clastoptera arizonana</name>
    <name type="common">Arizona spittle bug</name>
    <dbReference type="NCBI Taxonomy" id="38151"/>
    <lineage>
        <taxon>Eukaryota</taxon>
        <taxon>Metazoa</taxon>
        <taxon>Ecdysozoa</taxon>
        <taxon>Arthropoda</taxon>
        <taxon>Hexapoda</taxon>
        <taxon>Insecta</taxon>
        <taxon>Pterygota</taxon>
        <taxon>Neoptera</taxon>
        <taxon>Paraneoptera</taxon>
        <taxon>Hemiptera</taxon>
        <taxon>Auchenorrhyncha</taxon>
        <taxon>Cercopoidea</taxon>
        <taxon>Clastopteridae</taxon>
        <taxon>Clastoptera</taxon>
    </lineage>
</organism>
<proteinExistence type="predicted"/>
<feature type="transmembrane region" description="Helical" evidence="1">
    <location>
        <begin position="196"/>
        <end position="221"/>
    </location>
</feature>
<dbReference type="EMBL" id="GEDC01025389">
    <property type="protein sequence ID" value="JAS11909.1"/>
    <property type="molecule type" value="Transcribed_RNA"/>
</dbReference>
<protein>
    <submittedName>
        <fullName evidence="2">Uncharacterized protein</fullName>
    </submittedName>
</protein>
<keyword evidence="1" id="KW-1133">Transmembrane helix</keyword>